<organism evidence="1">
    <name type="scientific">marine sediment metagenome</name>
    <dbReference type="NCBI Taxonomy" id="412755"/>
    <lineage>
        <taxon>unclassified sequences</taxon>
        <taxon>metagenomes</taxon>
        <taxon>ecological metagenomes</taxon>
    </lineage>
</organism>
<reference evidence="1" key="1">
    <citation type="journal article" date="2015" name="Nature">
        <title>Complex archaea that bridge the gap between prokaryotes and eukaryotes.</title>
        <authorList>
            <person name="Spang A."/>
            <person name="Saw J.H."/>
            <person name="Jorgensen S.L."/>
            <person name="Zaremba-Niedzwiedzka K."/>
            <person name="Martijn J."/>
            <person name="Lind A.E."/>
            <person name="van Eijk R."/>
            <person name="Schleper C."/>
            <person name="Guy L."/>
            <person name="Ettema T.J."/>
        </authorList>
    </citation>
    <scope>NUCLEOTIDE SEQUENCE</scope>
</reference>
<sequence length="49" mass="5809">MKTVLTRRAKEWDNFLESILKERENFEYVNVTDVTPEKKAVPPRGGHDY</sequence>
<protein>
    <submittedName>
        <fullName evidence="1">Uncharacterized protein</fullName>
    </submittedName>
</protein>
<name>A0A0F9DJU7_9ZZZZ</name>
<evidence type="ECO:0000313" key="1">
    <source>
        <dbReference type="EMBL" id="KKL61993.1"/>
    </source>
</evidence>
<dbReference type="EMBL" id="LAZR01028634">
    <property type="protein sequence ID" value="KKL61993.1"/>
    <property type="molecule type" value="Genomic_DNA"/>
</dbReference>
<gene>
    <name evidence="1" type="ORF">LCGC14_2189700</name>
</gene>
<comment type="caution">
    <text evidence="1">The sequence shown here is derived from an EMBL/GenBank/DDBJ whole genome shotgun (WGS) entry which is preliminary data.</text>
</comment>
<accession>A0A0F9DJU7</accession>
<dbReference type="AlphaFoldDB" id="A0A0F9DJU7"/>
<proteinExistence type="predicted"/>